<organism evidence="7 8">
    <name type="scientific">Polarella glacialis</name>
    <name type="common">Dinoflagellate</name>
    <dbReference type="NCBI Taxonomy" id="89957"/>
    <lineage>
        <taxon>Eukaryota</taxon>
        <taxon>Sar</taxon>
        <taxon>Alveolata</taxon>
        <taxon>Dinophyceae</taxon>
        <taxon>Suessiales</taxon>
        <taxon>Suessiaceae</taxon>
        <taxon>Polarella</taxon>
    </lineage>
</organism>
<keyword evidence="4" id="KW-0269">Exonuclease</keyword>
<dbReference type="EMBL" id="CAJNNV010001067">
    <property type="protein sequence ID" value="CAE8584234.1"/>
    <property type="molecule type" value="Genomic_DNA"/>
</dbReference>
<evidence type="ECO:0000313" key="7">
    <source>
        <dbReference type="EMBL" id="CAE8584234.1"/>
    </source>
</evidence>
<dbReference type="SUPFAM" id="SSF53098">
    <property type="entry name" value="Ribonuclease H-like"/>
    <property type="match status" value="1"/>
</dbReference>
<evidence type="ECO:0000256" key="4">
    <source>
        <dbReference type="ARBA" id="ARBA00022839"/>
    </source>
</evidence>
<dbReference type="SMART" id="SM00479">
    <property type="entry name" value="EXOIII"/>
    <property type="match status" value="1"/>
</dbReference>
<dbReference type="NCBIfam" id="NF003765">
    <property type="entry name" value="PRK05359.1"/>
    <property type="match status" value="1"/>
</dbReference>
<dbReference type="CDD" id="cd06135">
    <property type="entry name" value="Orn"/>
    <property type="match status" value="1"/>
</dbReference>
<dbReference type="InterPro" id="IPR013520">
    <property type="entry name" value="Ribonucl_H"/>
</dbReference>
<feature type="chain" id="PRO_5032846114" description="Exonuclease domain-containing protein" evidence="5">
    <location>
        <begin position="28"/>
        <end position="246"/>
    </location>
</feature>
<name>A0A813D8J1_POLGL</name>
<proteinExistence type="inferred from homology"/>
<dbReference type="Pfam" id="PF00929">
    <property type="entry name" value="RNase_T"/>
    <property type="match status" value="1"/>
</dbReference>
<protein>
    <recommendedName>
        <fullName evidence="6">Exonuclease domain-containing protein</fullName>
    </recommendedName>
</protein>
<accession>A0A813D8J1</accession>
<feature type="domain" description="Exonuclease" evidence="6">
    <location>
        <begin position="55"/>
        <end position="242"/>
    </location>
</feature>
<dbReference type="OrthoDB" id="270189at2759"/>
<evidence type="ECO:0000256" key="5">
    <source>
        <dbReference type="SAM" id="SignalP"/>
    </source>
</evidence>
<keyword evidence="5" id="KW-0732">Signal</keyword>
<keyword evidence="3" id="KW-0378">Hydrolase</keyword>
<comment type="similarity">
    <text evidence="1">Belongs to the oligoribonuclease family.</text>
</comment>
<dbReference type="GO" id="GO:0005739">
    <property type="term" value="C:mitochondrion"/>
    <property type="evidence" value="ECO:0007669"/>
    <property type="project" value="TreeGrafter"/>
</dbReference>
<dbReference type="PANTHER" id="PTHR11046:SF0">
    <property type="entry name" value="OLIGORIBONUCLEASE, MITOCHONDRIAL"/>
    <property type="match status" value="1"/>
</dbReference>
<sequence>MSFGWSRSLRAVGPLLLLRLSIRSWSGALCLGGSALPSAPRARRVAMAAGHLEEALVWVDCEMTGLGADGGPGADALLEVACLITDGDLNLIAEGPDLVIHHSDAVLDSMNDWCKTQFGWLGAGTAPTPGLLADQVQKSGTSLQEADRLLHEFVSKHVPKGTGVLAGNTVHMDKRFLDKFSPNFMGHLHYRLVDVSTVKELCRRWHPKEFSGAPKKKGSHRALDDIRESLDELRYYRKTIFSTPTA</sequence>
<feature type="signal peptide" evidence="5">
    <location>
        <begin position="1"/>
        <end position="27"/>
    </location>
</feature>
<dbReference type="OMA" id="AFFHYRN"/>
<keyword evidence="8" id="KW-1185">Reference proteome</keyword>
<dbReference type="Gene3D" id="3.30.420.10">
    <property type="entry name" value="Ribonuclease H-like superfamily/Ribonuclease H"/>
    <property type="match status" value="1"/>
</dbReference>
<dbReference type="InterPro" id="IPR022894">
    <property type="entry name" value="Oligoribonuclease"/>
</dbReference>
<dbReference type="FunFam" id="3.30.420.10:FF:000003">
    <property type="entry name" value="Oligoribonuclease"/>
    <property type="match status" value="1"/>
</dbReference>
<reference evidence="7" key="1">
    <citation type="submission" date="2021-02" db="EMBL/GenBank/DDBJ databases">
        <authorList>
            <person name="Dougan E. K."/>
            <person name="Rhodes N."/>
            <person name="Thang M."/>
            <person name="Chan C."/>
        </authorList>
    </citation>
    <scope>NUCLEOTIDE SEQUENCE</scope>
</reference>
<evidence type="ECO:0000256" key="2">
    <source>
        <dbReference type="ARBA" id="ARBA00022722"/>
    </source>
</evidence>
<dbReference type="GO" id="GO:0000175">
    <property type="term" value="F:3'-5'-RNA exonuclease activity"/>
    <property type="evidence" value="ECO:0007669"/>
    <property type="project" value="InterPro"/>
</dbReference>
<dbReference type="PANTHER" id="PTHR11046">
    <property type="entry name" value="OLIGORIBONUCLEASE, MITOCHONDRIAL"/>
    <property type="match status" value="1"/>
</dbReference>
<evidence type="ECO:0000313" key="8">
    <source>
        <dbReference type="Proteomes" id="UP000654075"/>
    </source>
</evidence>
<gene>
    <name evidence="7" type="ORF">PGLA1383_LOCUS3171</name>
</gene>
<dbReference type="InterPro" id="IPR036397">
    <property type="entry name" value="RNaseH_sf"/>
</dbReference>
<dbReference type="GO" id="GO:0003676">
    <property type="term" value="F:nucleic acid binding"/>
    <property type="evidence" value="ECO:0007669"/>
    <property type="project" value="InterPro"/>
</dbReference>
<dbReference type="Proteomes" id="UP000654075">
    <property type="component" value="Unassembled WGS sequence"/>
</dbReference>
<comment type="caution">
    <text evidence="7">The sequence shown here is derived from an EMBL/GenBank/DDBJ whole genome shotgun (WGS) entry which is preliminary data.</text>
</comment>
<dbReference type="AlphaFoldDB" id="A0A813D8J1"/>
<dbReference type="InterPro" id="IPR012337">
    <property type="entry name" value="RNaseH-like_sf"/>
</dbReference>
<evidence type="ECO:0000256" key="3">
    <source>
        <dbReference type="ARBA" id="ARBA00022801"/>
    </source>
</evidence>
<evidence type="ECO:0000259" key="6">
    <source>
        <dbReference type="SMART" id="SM00479"/>
    </source>
</evidence>
<keyword evidence="2" id="KW-0540">Nuclease</keyword>
<evidence type="ECO:0000256" key="1">
    <source>
        <dbReference type="ARBA" id="ARBA00009921"/>
    </source>
</evidence>